<sequence>MDKINPVEKRMLPEFLEAEDWFFELTTEAKKKLTSCGAATNVGSASLILAGEGKEVTVGGIALRPGSGICDECFIRGAFPEVRCVRICIDVDSGEESIGGSEMD</sequence>
<dbReference type="Proteomes" id="UP001162029">
    <property type="component" value="Unassembled WGS sequence"/>
</dbReference>
<dbReference type="EMBL" id="CANTFM010000892">
    <property type="protein sequence ID" value="CAI5731298.1"/>
    <property type="molecule type" value="Genomic_DNA"/>
</dbReference>
<keyword evidence="2" id="KW-1185">Reference proteome</keyword>
<gene>
    <name evidence="1" type="ORF">PDE001_LOCUS4766</name>
</gene>
<proteinExistence type="predicted"/>
<evidence type="ECO:0000313" key="1">
    <source>
        <dbReference type="EMBL" id="CAI5731298.1"/>
    </source>
</evidence>
<organism evidence="1 2">
    <name type="scientific">Peronospora destructor</name>
    <dbReference type="NCBI Taxonomy" id="86335"/>
    <lineage>
        <taxon>Eukaryota</taxon>
        <taxon>Sar</taxon>
        <taxon>Stramenopiles</taxon>
        <taxon>Oomycota</taxon>
        <taxon>Peronosporomycetes</taxon>
        <taxon>Peronosporales</taxon>
        <taxon>Peronosporaceae</taxon>
        <taxon>Peronospora</taxon>
    </lineage>
</organism>
<dbReference type="AlphaFoldDB" id="A0AAV0U6K3"/>
<comment type="caution">
    <text evidence="1">The sequence shown here is derived from an EMBL/GenBank/DDBJ whole genome shotgun (WGS) entry which is preliminary data.</text>
</comment>
<accession>A0AAV0U6K3</accession>
<evidence type="ECO:0000313" key="2">
    <source>
        <dbReference type="Proteomes" id="UP001162029"/>
    </source>
</evidence>
<evidence type="ECO:0008006" key="3">
    <source>
        <dbReference type="Google" id="ProtNLM"/>
    </source>
</evidence>
<name>A0AAV0U6K3_9STRA</name>
<protein>
    <recommendedName>
        <fullName evidence="3">Cytidine deaminase</fullName>
    </recommendedName>
</protein>
<reference evidence="1" key="1">
    <citation type="submission" date="2022-12" db="EMBL/GenBank/DDBJ databases">
        <authorList>
            <person name="Webb A."/>
        </authorList>
    </citation>
    <scope>NUCLEOTIDE SEQUENCE</scope>
    <source>
        <strain evidence="1">Pd1</strain>
    </source>
</reference>